<protein>
    <submittedName>
        <fullName evidence="2">Uncharacterized protein</fullName>
    </submittedName>
</protein>
<feature type="compositionally biased region" description="Low complexity" evidence="1">
    <location>
        <begin position="385"/>
        <end position="401"/>
    </location>
</feature>
<dbReference type="AlphaFoldDB" id="A0A4Q2D3S3"/>
<evidence type="ECO:0000256" key="1">
    <source>
        <dbReference type="SAM" id="MobiDB-lite"/>
    </source>
</evidence>
<feature type="compositionally biased region" description="Basic residues" evidence="1">
    <location>
        <begin position="405"/>
        <end position="414"/>
    </location>
</feature>
<name>A0A4Q2D3S3_9AGAR</name>
<feature type="region of interest" description="Disordered" evidence="1">
    <location>
        <begin position="363"/>
        <end position="423"/>
    </location>
</feature>
<evidence type="ECO:0000313" key="2">
    <source>
        <dbReference type="EMBL" id="RXW13960.1"/>
    </source>
</evidence>
<sequence length="499" mass="54622">MSYQIFDSNTVGWNTAPASQIAAYAARMGFAAEEMSEIEADIHSFLDEFPISGGAFVESPSPELLEITPAVPPASFSISRLPPPSQLQHWGEQVLSFNETDSAGAGHAPPVLSSQPQPHTTSTKSQTSSGTKRKHSETKSSSKGATSSTRRAPLQETDATNVQLSKKRQKSSSQALVKDSGSKKTPRKAKKAVNEFDSDYETDGSVSDTPISDESSDEDDDRASNRWSVEQTKQLLANICSPSGRYTQTHKKHPMRAYKRMSMTIFNGLRKPSAIKSRYSRLFTKYKAIVRFESWMGNRSGDPDIKTRLEKAKKSNTLSELRSLTVTAINIFKQNGYFDFFEMAAGNNPSVVRVQEYASGVLSDADSVDLEEPEKQNTSSEQRNTTQPTTSSTQPASQHTPGVPAKRHQGRPRKSSPSPVPLDPAIAEYLATSGSFLIQSAKAHQKSTEIHEARFKLESQKSRLTLLQSVLGNDSIPEDSKALALASLNKMLQAIGDDI</sequence>
<feature type="region of interest" description="Disordered" evidence="1">
    <location>
        <begin position="100"/>
        <end position="226"/>
    </location>
</feature>
<comment type="caution">
    <text evidence="2">The sequence shown here is derived from an EMBL/GenBank/DDBJ whole genome shotgun (WGS) entry which is preliminary data.</text>
</comment>
<dbReference type="OrthoDB" id="2685034at2759"/>
<feature type="compositionally biased region" description="Low complexity" evidence="1">
    <location>
        <begin position="113"/>
        <end position="130"/>
    </location>
</feature>
<dbReference type="STRING" id="2316362.A0A4Q2D3S3"/>
<feature type="compositionally biased region" description="Low complexity" evidence="1">
    <location>
        <begin position="139"/>
        <end position="152"/>
    </location>
</feature>
<reference evidence="2 3" key="1">
    <citation type="submission" date="2019-01" db="EMBL/GenBank/DDBJ databases">
        <title>Draft genome sequence of Psathyrella aberdarensis IHI B618.</title>
        <authorList>
            <person name="Buettner E."/>
            <person name="Kellner H."/>
        </authorList>
    </citation>
    <scope>NUCLEOTIDE SEQUENCE [LARGE SCALE GENOMIC DNA]</scope>
    <source>
        <strain evidence="2 3">IHI B618</strain>
    </source>
</reference>
<keyword evidence="3" id="KW-1185">Reference proteome</keyword>
<evidence type="ECO:0000313" key="3">
    <source>
        <dbReference type="Proteomes" id="UP000290288"/>
    </source>
</evidence>
<accession>A0A4Q2D3S3</accession>
<organism evidence="2 3">
    <name type="scientific">Candolleomyces aberdarensis</name>
    <dbReference type="NCBI Taxonomy" id="2316362"/>
    <lineage>
        <taxon>Eukaryota</taxon>
        <taxon>Fungi</taxon>
        <taxon>Dikarya</taxon>
        <taxon>Basidiomycota</taxon>
        <taxon>Agaricomycotina</taxon>
        <taxon>Agaricomycetes</taxon>
        <taxon>Agaricomycetidae</taxon>
        <taxon>Agaricales</taxon>
        <taxon>Agaricineae</taxon>
        <taxon>Psathyrellaceae</taxon>
        <taxon>Candolleomyces</taxon>
    </lineage>
</organism>
<dbReference type="EMBL" id="SDEE01000793">
    <property type="protein sequence ID" value="RXW13960.1"/>
    <property type="molecule type" value="Genomic_DNA"/>
</dbReference>
<dbReference type="Proteomes" id="UP000290288">
    <property type="component" value="Unassembled WGS sequence"/>
</dbReference>
<proteinExistence type="predicted"/>
<gene>
    <name evidence="2" type="ORF">EST38_g11895</name>
</gene>